<keyword evidence="1" id="KW-1003">Cell membrane</keyword>
<keyword evidence="3" id="KW-1185">Reference proteome</keyword>
<evidence type="ECO:0000256" key="1">
    <source>
        <dbReference type="HAMAP-Rule" id="MF_00386"/>
    </source>
</evidence>
<dbReference type="HAMAP" id="MF_00386">
    <property type="entry name" value="UPF0161_YidD"/>
    <property type="match status" value="1"/>
</dbReference>
<sequence length="70" mass="7815">MLTRALIGAIRFYQKGISPLTPPSCRFYPTCSQYGLEAMQRYGAARGGWLLVRRLARCHPLCKGGFDPVP</sequence>
<reference evidence="2 3" key="1">
    <citation type="submission" date="2020-08" db="EMBL/GenBank/DDBJ databases">
        <title>Genomic Encyclopedia of Type Strains, Phase IV (KMG-IV): sequencing the most valuable type-strain genomes for metagenomic binning, comparative biology and taxonomic classification.</title>
        <authorList>
            <person name="Goeker M."/>
        </authorList>
    </citation>
    <scope>NUCLEOTIDE SEQUENCE [LARGE SCALE GENOMIC DNA]</scope>
    <source>
        <strain evidence="2 3">DSM 29007</strain>
    </source>
</reference>
<evidence type="ECO:0000313" key="3">
    <source>
        <dbReference type="Proteomes" id="UP000582837"/>
    </source>
</evidence>
<dbReference type="PANTHER" id="PTHR33383">
    <property type="entry name" value="MEMBRANE PROTEIN INSERTION EFFICIENCY FACTOR-RELATED"/>
    <property type="match status" value="1"/>
</dbReference>
<comment type="similarity">
    <text evidence="1">Belongs to the UPF0161 family.</text>
</comment>
<protein>
    <recommendedName>
        <fullName evidence="1">Putative membrane protein insertion efficiency factor</fullName>
    </recommendedName>
</protein>
<dbReference type="PANTHER" id="PTHR33383:SF1">
    <property type="entry name" value="MEMBRANE PROTEIN INSERTION EFFICIENCY FACTOR-RELATED"/>
    <property type="match status" value="1"/>
</dbReference>
<comment type="caution">
    <text evidence="2">The sequence shown here is derived from an EMBL/GenBank/DDBJ whole genome shotgun (WGS) entry which is preliminary data.</text>
</comment>
<evidence type="ECO:0000313" key="2">
    <source>
        <dbReference type="EMBL" id="MBB6071267.1"/>
    </source>
</evidence>
<organism evidence="2 3">
    <name type="scientific">Longimicrobium terrae</name>
    <dbReference type="NCBI Taxonomy" id="1639882"/>
    <lineage>
        <taxon>Bacteria</taxon>
        <taxon>Pseudomonadati</taxon>
        <taxon>Gemmatimonadota</taxon>
        <taxon>Longimicrobiia</taxon>
        <taxon>Longimicrobiales</taxon>
        <taxon>Longimicrobiaceae</taxon>
        <taxon>Longimicrobium</taxon>
    </lineage>
</organism>
<dbReference type="EMBL" id="JACHIA010000007">
    <property type="protein sequence ID" value="MBB6071267.1"/>
    <property type="molecule type" value="Genomic_DNA"/>
</dbReference>
<dbReference type="InterPro" id="IPR002696">
    <property type="entry name" value="Membr_insert_effic_factor_YidD"/>
</dbReference>
<name>A0A841GZU1_9BACT</name>
<comment type="subcellular location">
    <subcellularLocation>
        <location evidence="1">Cell membrane</location>
        <topology evidence="1">Peripheral membrane protein</topology>
        <orientation evidence="1">Cytoplasmic side</orientation>
    </subcellularLocation>
</comment>
<dbReference type="AlphaFoldDB" id="A0A841GZU1"/>
<dbReference type="SMART" id="SM01234">
    <property type="entry name" value="Haemolytic"/>
    <property type="match status" value="1"/>
</dbReference>
<gene>
    <name evidence="2" type="ORF">HNQ61_002891</name>
</gene>
<dbReference type="NCBIfam" id="TIGR00278">
    <property type="entry name" value="membrane protein insertion efficiency factor YidD"/>
    <property type="match status" value="1"/>
</dbReference>
<comment type="function">
    <text evidence="1">Could be involved in insertion of integral membrane proteins into the membrane.</text>
</comment>
<accession>A0A841GZU1</accession>
<proteinExistence type="inferred from homology"/>
<dbReference type="GO" id="GO:0005886">
    <property type="term" value="C:plasma membrane"/>
    <property type="evidence" value="ECO:0007669"/>
    <property type="project" value="UniProtKB-SubCell"/>
</dbReference>
<keyword evidence="1" id="KW-0472">Membrane</keyword>
<dbReference type="Proteomes" id="UP000582837">
    <property type="component" value="Unassembled WGS sequence"/>
</dbReference>
<dbReference type="RefSeq" id="WP_170034003.1">
    <property type="nucleotide sequence ID" value="NZ_JABDTL010000001.1"/>
</dbReference>
<dbReference type="Pfam" id="PF01809">
    <property type="entry name" value="YidD"/>
    <property type="match status" value="1"/>
</dbReference>